<name>A0A254THH0_9BURK</name>
<sequence length="496" mass="55307">MPPRPGPIQHEQGSCDMLNVSNSASAAQPVLVLRLTVRTSQPCPYTETLRDHGLNLVECFTLESAYQAVENGCRVGLLIISQDSELDHLDKIEPFVSNNRISWVGLIAQELISMPRMREFIAEHLFNFITLPADLDHIALTLRHAWGMAFMRDLKRDASPAPAPDNNDLVMVGRTPQMQQLFSQLYKVARTDASVLISGPSGTGKELAALSIHRQSARRDAPFVAVNCGAIAPQLFQSELFGYEKGAFTGASQRKIGRIEAAQGGTLFLDEIGDMPFDMQVNLLRFLQEKTIERVGGNDSIEIDVRVIAATHIDLAEAVRQGRFREDLYYRINVVCIDMPPLADRGQDIEDIAKHYFSQFAGMHNRSLRGFSKAAMNAMLSHSWPGNVRELVNRVQRATVMAEGRFIQPEDLGLDRSNDQSQLMSLEDARAAAERMMIRRALSQSRNQISRAASLLGVSRVTLYRLIEKYNIRPDSVTPGHAPFMAAARPDMEVHK</sequence>
<dbReference type="InterPro" id="IPR025943">
    <property type="entry name" value="Sigma_54_int_dom_ATP-bd_2"/>
</dbReference>
<keyword evidence="2" id="KW-0067">ATP-binding</keyword>
<dbReference type="SUPFAM" id="SSF52540">
    <property type="entry name" value="P-loop containing nucleoside triphosphate hydrolases"/>
    <property type="match status" value="1"/>
</dbReference>
<dbReference type="EMBL" id="LSTO01000001">
    <property type="protein sequence ID" value="OWW21965.1"/>
    <property type="molecule type" value="Genomic_DNA"/>
</dbReference>
<feature type="domain" description="Sigma-54 factor interaction" evidence="6">
    <location>
        <begin position="171"/>
        <end position="400"/>
    </location>
</feature>
<proteinExistence type="predicted"/>
<keyword evidence="8" id="KW-1185">Reference proteome</keyword>
<evidence type="ECO:0000256" key="3">
    <source>
        <dbReference type="ARBA" id="ARBA00023015"/>
    </source>
</evidence>
<dbReference type="OrthoDB" id="9761705at2"/>
<dbReference type="InterPro" id="IPR058031">
    <property type="entry name" value="AAA_lid_NorR"/>
</dbReference>
<keyword evidence="4" id="KW-0238">DNA-binding</keyword>
<evidence type="ECO:0000256" key="4">
    <source>
        <dbReference type="ARBA" id="ARBA00023125"/>
    </source>
</evidence>
<dbReference type="Gene3D" id="1.10.8.60">
    <property type="match status" value="1"/>
</dbReference>
<dbReference type="AlphaFoldDB" id="A0A254THH0"/>
<dbReference type="PANTHER" id="PTHR32071">
    <property type="entry name" value="TRANSCRIPTIONAL REGULATORY PROTEIN"/>
    <property type="match status" value="1"/>
</dbReference>
<dbReference type="Pfam" id="PF02954">
    <property type="entry name" value="HTH_8"/>
    <property type="match status" value="1"/>
</dbReference>
<evidence type="ECO:0000256" key="2">
    <source>
        <dbReference type="ARBA" id="ARBA00022840"/>
    </source>
</evidence>
<dbReference type="InterPro" id="IPR002197">
    <property type="entry name" value="HTH_Fis"/>
</dbReference>
<dbReference type="PROSITE" id="PS00676">
    <property type="entry name" value="SIGMA54_INTERACT_2"/>
    <property type="match status" value="1"/>
</dbReference>
<gene>
    <name evidence="7" type="ORF">AYR66_23220</name>
</gene>
<reference evidence="7 8" key="1">
    <citation type="submission" date="2016-02" db="EMBL/GenBank/DDBJ databases">
        <authorList>
            <person name="Wen L."/>
            <person name="He K."/>
            <person name="Yang H."/>
        </authorList>
    </citation>
    <scope>NUCLEOTIDE SEQUENCE [LARGE SCALE GENOMIC DNA]</scope>
    <source>
        <strain evidence="7 8">TSA40</strain>
    </source>
</reference>
<dbReference type="CDD" id="cd00009">
    <property type="entry name" value="AAA"/>
    <property type="match status" value="1"/>
</dbReference>
<dbReference type="PROSITE" id="PS00688">
    <property type="entry name" value="SIGMA54_INTERACT_3"/>
    <property type="match status" value="1"/>
</dbReference>
<keyword evidence="5" id="KW-0804">Transcription</keyword>
<dbReference type="GO" id="GO:0005524">
    <property type="term" value="F:ATP binding"/>
    <property type="evidence" value="ECO:0007669"/>
    <property type="project" value="UniProtKB-KW"/>
</dbReference>
<evidence type="ECO:0000256" key="1">
    <source>
        <dbReference type="ARBA" id="ARBA00022741"/>
    </source>
</evidence>
<dbReference type="FunFam" id="3.40.50.300:FF:000006">
    <property type="entry name" value="DNA-binding transcriptional regulator NtrC"/>
    <property type="match status" value="1"/>
</dbReference>
<dbReference type="Pfam" id="PF25601">
    <property type="entry name" value="AAA_lid_14"/>
    <property type="match status" value="1"/>
</dbReference>
<dbReference type="SMART" id="SM00382">
    <property type="entry name" value="AAA"/>
    <property type="match status" value="1"/>
</dbReference>
<dbReference type="Proteomes" id="UP000197535">
    <property type="component" value="Unassembled WGS sequence"/>
</dbReference>
<dbReference type="InterPro" id="IPR027417">
    <property type="entry name" value="P-loop_NTPase"/>
</dbReference>
<dbReference type="Pfam" id="PF20161">
    <property type="entry name" value="VpsR"/>
    <property type="match status" value="1"/>
</dbReference>
<dbReference type="InterPro" id="IPR002078">
    <property type="entry name" value="Sigma_54_int"/>
</dbReference>
<dbReference type="PROSITE" id="PS50045">
    <property type="entry name" value="SIGMA54_INTERACT_4"/>
    <property type="match status" value="1"/>
</dbReference>
<evidence type="ECO:0000313" key="7">
    <source>
        <dbReference type="EMBL" id="OWW21965.1"/>
    </source>
</evidence>
<dbReference type="GO" id="GO:0006355">
    <property type="term" value="P:regulation of DNA-templated transcription"/>
    <property type="evidence" value="ECO:0007669"/>
    <property type="project" value="InterPro"/>
</dbReference>
<dbReference type="Pfam" id="PF00158">
    <property type="entry name" value="Sigma54_activat"/>
    <property type="match status" value="1"/>
</dbReference>
<evidence type="ECO:0000313" key="8">
    <source>
        <dbReference type="Proteomes" id="UP000197535"/>
    </source>
</evidence>
<comment type="caution">
    <text evidence="7">The sequence shown here is derived from an EMBL/GenBank/DDBJ whole genome shotgun (WGS) entry which is preliminary data.</text>
</comment>
<evidence type="ECO:0000259" key="6">
    <source>
        <dbReference type="PROSITE" id="PS50045"/>
    </source>
</evidence>
<organism evidence="7 8">
    <name type="scientific">Noviherbaspirillum denitrificans</name>
    <dbReference type="NCBI Taxonomy" id="1968433"/>
    <lineage>
        <taxon>Bacteria</taxon>
        <taxon>Pseudomonadati</taxon>
        <taxon>Pseudomonadota</taxon>
        <taxon>Betaproteobacteria</taxon>
        <taxon>Burkholderiales</taxon>
        <taxon>Oxalobacteraceae</taxon>
        <taxon>Noviherbaspirillum</taxon>
    </lineage>
</organism>
<dbReference type="Gene3D" id="1.10.10.60">
    <property type="entry name" value="Homeodomain-like"/>
    <property type="match status" value="1"/>
</dbReference>
<dbReference type="PRINTS" id="PR01590">
    <property type="entry name" value="HTHFIS"/>
</dbReference>
<keyword evidence="3" id="KW-0805">Transcription regulation</keyword>
<dbReference type="InterPro" id="IPR025944">
    <property type="entry name" value="Sigma_54_int_dom_CS"/>
</dbReference>
<accession>A0A254THH0</accession>
<protein>
    <submittedName>
        <fullName evidence="7">Fis family transcriptional regulator</fullName>
    </submittedName>
</protein>
<dbReference type="InterPro" id="IPR003593">
    <property type="entry name" value="AAA+_ATPase"/>
</dbReference>
<dbReference type="GO" id="GO:0043565">
    <property type="term" value="F:sequence-specific DNA binding"/>
    <property type="evidence" value="ECO:0007669"/>
    <property type="project" value="InterPro"/>
</dbReference>
<dbReference type="InterPro" id="IPR009057">
    <property type="entry name" value="Homeodomain-like_sf"/>
</dbReference>
<dbReference type="PANTHER" id="PTHR32071:SF120">
    <property type="entry name" value="TRANSCRIPTIONAL REGULATOR-RELATED"/>
    <property type="match status" value="1"/>
</dbReference>
<dbReference type="InterPro" id="IPR045343">
    <property type="entry name" value="VpsR"/>
</dbReference>
<evidence type="ECO:0000256" key="5">
    <source>
        <dbReference type="ARBA" id="ARBA00023163"/>
    </source>
</evidence>
<dbReference type="Gene3D" id="3.40.50.300">
    <property type="entry name" value="P-loop containing nucleotide triphosphate hydrolases"/>
    <property type="match status" value="1"/>
</dbReference>
<dbReference type="SUPFAM" id="SSF46689">
    <property type="entry name" value="Homeodomain-like"/>
    <property type="match status" value="1"/>
</dbReference>
<keyword evidence="1" id="KW-0547">Nucleotide-binding</keyword>